<feature type="signal peptide" evidence="2">
    <location>
        <begin position="1"/>
        <end position="42"/>
    </location>
</feature>
<dbReference type="InterPro" id="IPR015943">
    <property type="entry name" value="WD40/YVTN_repeat-like_dom_sf"/>
</dbReference>
<feature type="domain" description="Choice-of-anchor I" evidence="3">
    <location>
        <begin position="65"/>
        <end position="578"/>
    </location>
</feature>
<name>A0ABP9FKF0_9ACTN</name>
<feature type="chain" id="PRO_5045199194" evidence="2">
    <location>
        <begin position="43"/>
        <end position="582"/>
    </location>
</feature>
<proteinExistence type="predicted"/>
<feature type="region of interest" description="Disordered" evidence="1">
    <location>
        <begin position="458"/>
        <end position="482"/>
    </location>
</feature>
<keyword evidence="2" id="KW-0732">Signal</keyword>
<evidence type="ECO:0000259" key="3">
    <source>
        <dbReference type="Pfam" id="PF22494"/>
    </source>
</evidence>
<dbReference type="PANTHER" id="PTHR46928">
    <property type="entry name" value="MESENCHYME-SPECIFIC CELL SURFACE GLYCOPROTEIN"/>
    <property type="match status" value="1"/>
</dbReference>
<keyword evidence="5" id="KW-1185">Reference proteome</keyword>
<evidence type="ECO:0000256" key="2">
    <source>
        <dbReference type="SAM" id="SignalP"/>
    </source>
</evidence>
<dbReference type="PANTHER" id="PTHR46928:SF1">
    <property type="entry name" value="MESENCHYME-SPECIFIC CELL SURFACE GLYCOPROTEIN"/>
    <property type="match status" value="1"/>
</dbReference>
<sequence length="582" mass="61391">MAFGTTLTLTGEQMSLPKRPLTASAAAAGLAALIATSGVATAAPAQPALTLEALGTHATGIFDASAAEIPAFDPSTNQLFVVNAQSGAVDVLTLDGEGVPAHTGSLPAVGRAAADGSVVAEGAVVNSVSVSRGVLAVAVEHSDKVEHGWTLFFRTSDLGYLGGVRVGSLPDSLKFSPDGRFVVVANEGEPADDFSSDPEGTISVITVPASPIQFGRLSQGAVRTVDFRAYDDGTELPDGVRVFGPDVAAPEGHAEAGYVARNLEPEFVTIAGNGNTAFVSLQEANAVAVVDLKSATLSSLWALGYVDWSVDGELDASDRDGAINRQHWPVKGVLMPDGIATYTYRGSDLVVTANEGDAREWGDFVDGDRLKDKQFVLCEEEFPNAGELKRDESLGRYNVISDLGFDAERGCYSELYSYGGRGFAIFTADGERLFNSGDMVERAIADLIEAGELPEDAFNANHSEQGSFDKRSDDKGAEPEDVQIGHLQGRTYAFLGLERIGGVMVFDITDPRDAHYVTYVNNRDFSVSYDEDEPEGFAAAGDLGAEGMAFIPASESPTHTPLLVVANEVSGTTTVWEISLKR</sequence>
<dbReference type="InterPro" id="IPR052956">
    <property type="entry name" value="Mesenchyme-surface_protein"/>
</dbReference>
<evidence type="ECO:0000313" key="5">
    <source>
        <dbReference type="Proteomes" id="UP001501521"/>
    </source>
</evidence>
<evidence type="ECO:0000256" key="1">
    <source>
        <dbReference type="SAM" id="MobiDB-lite"/>
    </source>
</evidence>
<feature type="compositionally biased region" description="Basic and acidic residues" evidence="1">
    <location>
        <begin position="467"/>
        <end position="478"/>
    </location>
</feature>
<dbReference type="InterPro" id="IPR011044">
    <property type="entry name" value="Quino_amine_DH_bsu"/>
</dbReference>
<dbReference type="SUPFAM" id="SSF50969">
    <property type="entry name" value="YVTN repeat-like/Quinoprotein amine dehydrogenase"/>
    <property type="match status" value="1"/>
</dbReference>
<comment type="caution">
    <text evidence="4">The sequence shown here is derived from an EMBL/GenBank/DDBJ whole genome shotgun (WGS) entry which is preliminary data.</text>
</comment>
<organism evidence="4 5">
    <name type="scientific">Tessaracoccus lubricantis</name>
    <dbReference type="NCBI Taxonomy" id="545543"/>
    <lineage>
        <taxon>Bacteria</taxon>
        <taxon>Bacillati</taxon>
        <taxon>Actinomycetota</taxon>
        <taxon>Actinomycetes</taxon>
        <taxon>Propionibacteriales</taxon>
        <taxon>Propionibacteriaceae</taxon>
        <taxon>Tessaracoccus</taxon>
    </lineage>
</organism>
<dbReference type="InterPro" id="IPR055188">
    <property type="entry name" value="Choice_anch_I"/>
</dbReference>
<protein>
    <submittedName>
        <fullName evidence="4">Choice-of-anchor I family protein</fullName>
    </submittedName>
</protein>
<evidence type="ECO:0000313" key="4">
    <source>
        <dbReference type="EMBL" id="GAA4904408.1"/>
    </source>
</evidence>
<dbReference type="Gene3D" id="2.130.10.10">
    <property type="entry name" value="YVTN repeat-like/Quinoprotein amine dehydrogenase"/>
    <property type="match status" value="1"/>
</dbReference>
<reference evidence="5" key="1">
    <citation type="journal article" date="2019" name="Int. J. Syst. Evol. Microbiol.">
        <title>The Global Catalogue of Microorganisms (GCM) 10K type strain sequencing project: providing services to taxonomists for standard genome sequencing and annotation.</title>
        <authorList>
            <consortium name="The Broad Institute Genomics Platform"/>
            <consortium name="The Broad Institute Genome Sequencing Center for Infectious Disease"/>
            <person name="Wu L."/>
            <person name="Ma J."/>
        </authorList>
    </citation>
    <scope>NUCLEOTIDE SEQUENCE [LARGE SCALE GENOMIC DNA]</scope>
    <source>
        <strain evidence="5">JCM 19125</strain>
    </source>
</reference>
<gene>
    <name evidence="4" type="ORF">GCM10025789_24400</name>
</gene>
<dbReference type="Proteomes" id="UP001501521">
    <property type="component" value="Unassembled WGS sequence"/>
</dbReference>
<accession>A0ABP9FKF0</accession>
<dbReference type="Pfam" id="PF22494">
    <property type="entry name" value="choice_anch_I"/>
    <property type="match status" value="1"/>
</dbReference>
<dbReference type="EMBL" id="BAABLV010000036">
    <property type="protein sequence ID" value="GAA4904408.1"/>
    <property type="molecule type" value="Genomic_DNA"/>
</dbReference>
<dbReference type="NCBIfam" id="NF038117">
    <property type="entry name" value="choice_anch_I"/>
    <property type="match status" value="1"/>
</dbReference>